<name>A0AAV5DDS1_ELECO</name>
<evidence type="ECO:0000313" key="8">
    <source>
        <dbReference type="EMBL" id="GJN08348.1"/>
    </source>
</evidence>
<dbReference type="Proteomes" id="UP001054889">
    <property type="component" value="Unassembled WGS sequence"/>
</dbReference>
<dbReference type="InterPro" id="IPR020811">
    <property type="entry name" value="Enolase_N"/>
</dbReference>
<gene>
    <name evidence="8" type="primary">ga26259</name>
    <name evidence="8" type="ORF">PR202_ga26259</name>
</gene>
<dbReference type="SMART" id="SM01193">
    <property type="entry name" value="Enolase_N"/>
    <property type="match status" value="1"/>
</dbReference>
<evidence type="ECO:0000313" key="9">
    <source>
        <dbReference type="Proteomes" id="UP001054889"/>
    </source>
</evidence>
<reference evidence="8" key="1">
    <citation type="journal article" date="2018" name="DNA Res.">
        <title>Multiple hybrid de novo genome assembly of finger millet, an orphan allotetraploid crop.</title>
        <authorList>
            <person name="Hatakeyama M."/>
            <person name="Aluri S."/>
            <person name="Balachadran M.T."/>
            <person name="Sivarajan S.R."/>
            <person name="Patrignani A."/>
            <person name="Gruter S."/>
            <person name="Poveda L."/>
            <person name="Shimizu-Inatsugi R."/>
            <person name="Baeten J."/>
            <person name="Francoijs K.J."/>
            <person name="Nataraja K.N."/>
            <person name="Reddy Y.A.N."/>
            <person name="Phadnis S."/>
            <person name="Ravikumar R.L."/>
            <person name="Schlapbach R."/>
            <person name="Sreeman S.M."/>
            <person name="Shimizu K.K."/>
        </authorList>
    </citation>
    <scope>NUCLEOTIDE SEQUENCE</scope>
</reference>
<dbReference type="Gene3D" id="3.30.390.10">
    <property type="entry name" value="Enolase-like, N-terminal domain"/>
    <property type="match status" value="1"/>
</dbReference>
<protein>
    <recommendedName>
        <fullName evidence="3">phosphopyruvate hydratase</fullName>
        <ecNumber evidence="3">4.2.1.11</ecNumber>
    </recommendedName>
</protein>
<proteinExistence type="inferred from homology"/>
<feature type="domain" description="Enolase C-terminal TIM barrel" evidence="6">
    <location>
        <begin position="184"/>
        <end position="499"/>
    </location>
</feature>
<dbReference type="Gene3D" id="3.20.20.120">
    <property type="entry name" value="Enolase-like C-terminal domain"/>
    <property type="match status" value="1"/>
</dbReference>
<dbReference type="CDD" id="cd22962">
    <property type="entry name" value="DD_AtENO3-like"/>
    <property type="match status" value="1"/>
</dbReference>
<dbReference type="SUPFAM" id="SSF54826">
    <property type="entry name" value="Enolase N-terminal domain-like"/>
    <property type="match status" value="1"/>
</dbReference>
<dbReference type="GO" id="GO:0006096">
    <property type="term" value="P:glycolytic process"/>
    <property type="evidence" value="ECO:0007669"/>
    <property type="project" value="UniProtKB-KW"/>
</dbReference>
<dbReference type="AlphaFoldDB" id="A0AAV5DDS1"/>
<dbReference type="InterPro" id="IPR020810">
    <property type="entry name" value="Enolase_C"/>
</dbReference>
<dbReference type="GO" id="GO:0004634">
    <property type="term" value="F:phosphopyruvate hydratase activity"/>
    <property type="evidence" value="ECO:0007669"/>
    <property type="project" value="UniProtKB-EC"/>
</dbReference>
<sequence length="502" mass="53770">MSVQDYLDRHQLSRKIEEAVNAAVRAKSSDPALFIAGHMRRATSAVITRVRARQILDGHGAPAVEVELHTNKAVHRASAAGAGAPEGAAAGAARDAERRKNLARAVADAVRVINDKVSEALVGMDPQQQTQIDQAIIDLDKSRHKVELGANAMLAVSIAACKAGAAEKEVPFYKHIADLVGKSSSMLPVPAITVINGGKHAGNVLPVQELMILPVGAKSFEEAMQMGSETYHNLKLHAEHARAKVMLPGLEPVLPMLPNMAWVAVLVITGAPAITVDGTTHSRTQEGVLSLPLALAAGRGTKGGKKYDLEFKSAKKSGQNFKTGDDMIEILIIPSFSVLEYPLVSIEQPFDKDDWELSKKLTTLELCQVMGDDLLMSDPERIKRAVNEYTCNALVLKASIGSSICFLKNIHANQIGTVTEAIEVVKQAKDAHWGVMVSHRSGDTEDSFIADLAVGASAGQIKAGAPCRGECLTKYNQLLRIEDELGSDSVYAGENWRTASTS</sequence>
<evidence type="ECO:0000256" key="3">
    <source>
        <dbReference type="ARBA" id="ARBA00012058"/>
    </source>
</evidence>
<dbReference type="SMART" id="SM01192">
    <property type="entry name" value="Enolase_C"/>
    <property type="match status" value="1"/>
</dbReference>
<keyword evidence="5" id="KW-0456">Lyase</keyword>
<dbReference type="SUPFAM" id="SSF51604">
    <property type="entry name" value="Enolase C-terminal domain-like"/>
    <property type="match status" value="1"/>
</dbReference>
<keyword evidence="9" id="KW-1185">Reference proteome</keyword>
<comment type="caution">
    <text evidence="8">The sequence shown here is derived from an EMBL/GenBank/DDBJ whole genome shotgun (WGS) entry which is preliminary data.</text>
</comment>
<evidence type="ECO:0000259" key="6">
    <source>
        <dbReference type="SMART" id="SM01192"/>
    </source>
</evidence>
<keyword evidence="4" id="KW-0324">Glycolysis</keyword>
<dbReference type="InterPro" id="IPR000941">
    <property type="entry name" value="Enolase"/>
</dbReference>
<dbReference type="EC" id="4.2.1.11" evidence="3"/>
<dbReference type="InterPro" id="IPR029017">
    <property type="entry name" value="Enolase-like_N"/>
</dbReference>
<dbReference type="Pfam" id="PF00113">
    <property type="entry name" value="Enolase_C"/>
    <property type="match status" value="1"/>
</dbReference>
<reference evidence="8" key="2">
    <citation type="submission" date="2021-12" db="EMBL/GenBank/DDBJ databases">
        <title>Resequencing data analysis of finger millet.</title>
        <authorList>
            <person name="Hatakeyama M."/>
            <person name="Aluri S."/>
            <person name="Balachadran M.T."/>
            <person name="Sivarajan S.R."/>
            <person name="Poveda L."/>
            <person name="Shimizu-Inatsugi R."/>
            <person name="Schlapbach R."/>
            <person name="Sreeman S.M."/>
            <person name="Shimizu K.K."/>
        </authorList>
    </citation>
    <scope>NUCLEOTIDE SEQUENCE</scope>
</reference>
<feature type="domain" description="Enolase N-terminal" evidence="7">
    <location>
        <begin position="47"/>
        <end position="176"/>
    </location>
</feature>
<evidence type="ECO:0000256" key="5">
    <source>
        <dbReference type="ARBA" id="ARBA00023239"/>
    </source>
</evidence>
<comment type="similarity">
    <text evidence="2">Belongs to the enolase family.</text>
</comment>
<evidence type="ECO:0000259" key="7">
    <source>
        <dbReference type="SMART" id="SM01193"/>
    </source>
</evidence>
<comment type="pathway">
    <text evidence="1">Carbohydrate degradation; glycolysis; pyruvate from D-glyceraldehyde 3-phosphate: step 4/5.</text>
</comment>
<dbReference type="GO" id="GO:0000015">
    <property type="term" value="C:phosphopyruvate hydratase complex"/>
    <property type="evidence" value="ECO:0007669"/>
    <property type="project" value="InterPro"/>
</dbReference>
<dbReference type="PRINTS" id="PR00148">
    <property type="entry name" value="ENOLASE"/>
</dbReference>
<dbReference type="PANTHER" id="PTHR11902:SF56">
    <property type="entry name" value="CYTOSOLIC ENOLASE 3"/>
    <property type="match status" value="1"/>
</dbReference>
<dbReference type="PANTHER" id="PTHR11902">
    <property type="entry name" value="ENOLASE"/>
    <property type="match status" value="1"/>
</dbReference>
<dbReference type="EMBL" id="BQKI01000015">
    <property type="protein sequence ID" value="GJN08348.1"/>
    <property type="molecule type" value="Genomic_DNA"/>
</dbReference>
<organism evidence="8 9">
    <name type="scientific">Eleusine coracana subsp. coracana</name>
    <dbReference type="NCBI Taxonomy" id="191504"/>
    <lineage>
        <taxon>Eukaryota</taxon>
        <taxon>Viridiplantae</taxon>
        <taxon>Streptophyta</taxon>
        <taxon>Embryophyta</taxon>
        <taxon>Tracheophyta</taxon>
        <taxon>Spermatophyta</taxon>
        <taxon>Magnoliopsida</taxon>
        <taxon>Liliopsida</taxon>
        <taxon>Poales</taxon>
        <taxon>Poaceae</taxon>
        <taxon>PACMAD clade</taxon>
        <taxon>Chloridoideae</taxon>
        <taxon>Cynodonteae</taxon>
        <taxon>Eleusininae</taxon>
        <taxon>Eleusine</taxon>
    </lineage>
</organism>
<evidence type="ECO:0000256" key="4">
    <source>
        <dbReference type="ARBA" id="ARBA00023152"/>
    </source>
</evidence>
<evidence type="ECO:0000256" key="1">
    <source>
        <dbReference type="ARBA" id="ARBA00005031"/>
    </source>
</evidence>
<evidence type="ECO:0000256" key="2">
    <source>
        <dbReference type="ARBA" id="ARBA00009604"/>
    </source>
</evidence>
<dbReference type="GO" id="GO:0000287">
    <property type="term" value="F:magnesium ion binding"/>
    <property type="evidence" value="ECO:0007669"/>
    <property type="project" value="InterPro"/>
</dbReference>
<accession>A0AAV5DDS1</accession>
<dbReference type="Pfam" id="PF03952">
    <property type="entry name" value="Enolase_N"/>
    <property type="match status" value="1"/>
</dbReference>
<dbReference type="InterPro" id="IPR036849">
    <property type="entry name" value="Enolase-like_C_sf"/>
</dbReference>